<name>A0ABR3PQZ8_9TREE</name>
<evidence type="ECO:0008006" key="4">
    <source>
        <dbReference type="Google" id="ProtNLM"/>
    </source>
</evidence>
<evidence type="ECO:0000313" key="3">
    <source>
        <dbReference type="Proteomes" id="UP001565368"/>
    </source>
</evidence>
<keyword evidence="3" id="KW-1185">Reference proteome</keyword>
<dbReference type="EMBL" id="JBBXJM010000007">
    <property type="protein sequence ID" value="KAL1404886.1"/>
    <property type="molecule type" value="Genomic_DNA"/>
</dbReference>
<evidence type="ECO:0000256" key="1">
    <source>
        <dbReference type="SAM" id="MobiDB-lite"/>
    </source>
</evidence>
<dbReference type="RefSeq" id="XP_069204830.1">
    <property type="nucleotide sequence ID" value="XM_069356893.1"/>
</dbReference>
<evidence type="ECO:0000313" key="2">
    <source>
        <dbReference type="EMBL" id="KAL1404886.1"/>
    </source>
</evidence>
<sequence length="567" mass="61152">MSTRQPATLTSLPAELLILVSDELRSYEIGYLRLTCKAIDAALADAARRSAFRAVSLVVSQTGLDTLAAIARSPVAPYVRHVVVACHIVQLGRRGVVRPARAAQFVLLGMDPSAASSLARFGTLGFHAPFERGDIPPPGADTPFARHLGAVLAALPALERASVGPGDVPKPRLADHWVSRHRTVEPMMTYRMPYGFRQLRADVEGDRPEDPIDLNEGGDVEHDGKEHVINGIFRGLLFALAHAYAERGATATALTIDEYKHGMSLPRSNPVGLDDKAFSLTPDEQGLAVPFLGSLKTLLLRLMPYTHEVLWIERYDALHAFLRLCTSLVDLSVEGVQMFRGAENAIVRLVANPPPLPQLEVLKISGYMLSPAVLIKVLTQWRLREVNLAGIELGEDATLVCGKTSTGLPMLWDAVLRAASQGGKTTAQRLQLDGLVQLHDDHNNADDEGIDEPGPRYAFVYFECGNVGEVSAGIITAASRTVTYPRVVGFGKDLSTEGGEGDVFLRAVSVLKDPAFSVFDAGDSDSEVWDDMDAEDGWDDDDGDEWDGDDDLDDPSADGGGGDDGDA</sequence>
<gene>
    <name evidence="2" type="ORF">Q8F55_008497</name>
</gene>
<dbReference type="GeneID" id="95989540"/>
<dbReference type="Proteomes" id="UP001565368">
    <property type="component" value="Unassembled WGS sequence"/>
</dbReference>
<comment type="caution">
    <text evidence="2">The sequence shown here is derived from an EMBL/GenBank/DDBJ whole genome shotgun (WGS) entry which is preliminary data.</text>
</comment>
<feature type="region of interest" description="Disordered" evidence="1">
    <location>
        <begin position="522"/>
        <end position="567"/>
    </location>
</feature>
<organism evidence="2 3">
    <name type="scientific">Vanrija albida</name>
    <dbReference type="NCBI Taxonomy" id="181172"/>
    <lineage>
        <taxon>Eukaryota</taxon>
        <taxon>Fungi</taxon>
        <taxon>Dikarya</taxon>
        <taxon>Basidiomycota</taxon>
        <taxon>Agaricomycotina</taxon>
        <taxon>Tremellomycetes</taxon>
        <taxon>Trichosporonales</taxon>
        <taxon>Trichosporonaceae</taxon>
        <taxon>Vanrija</taxon>
    </lineage>
</organism>
<reference evidence="2 3" key="1">
    <citation type="submission" date="2023-08" db="EMBL/GenBank/DDBJ databases">
        <title>Annotated Genome Sequence of Vanrija albida AlHP1.</title>
        <authorList>
            <person name="Herzog R."/>
        </authorList>
    </citation>
    <scope>NUCLEOTIDE SEQUENCE [LARGE SCALE GENOMIC DNA]</scope>
    <source>
        <strain evidence="2 3">AlHP1</strain>
    </source>
</reference>
<proteinExistence type="predicted"/>
<protein>
    <recommendedName>
        <fullName evidence="4">F-box domain-containing protein</fullName>
    </recommendedName>
</protein>
<accession>A0ABR3PQZ8</accession>